<accession>A0A7W9W7F2</accession>
<dbReference type="SUPFAM" id="SSF46894">
    <property type="entry name" value="C-terminal effector domain of the bipartite response regulators"/>
    <property type="match status" value="1"/>
</dbReference>
<dbReference type="Pfam" id="PF14516">
    <property type="entry name" value="AAA_35"/>
    <property type="match status" value="1"/>
</dbReference>
<dbReference type="Gene3D" id="3.40.50.300">
    <property type="entry name" value="P-loop containing nucleotide triphosphate hydrolases"/>
    <property type="match status" value="1"/>
</dbReference>
<dbReference type="AlphaFoldDB" id="A0A7W9W7F2"/>
<dbReference type="PANTHER" id="PTHR35807">
    <property type="entry name" value="TRANSCRIPTIONAL REGULATOR REDD-RELATED"/>
    <property type="match status" value="1"/>
</dbReference>
<reference evidence="1 2" key="1">
    <citation type="submission" date="2020-08" db="EMBL/GenBank/DDBJ databases">
        <title>Genomic Encyclopedia of Type Strains, Phase IV (KMG-IV): sequencing the most valuable type-strain genomes for metagenomic binning, comparative biology and taxonomic classification.</title>
        <authorList>
            <person name="Goeker M."/>
        </authorList>
    </citation>
    <scope>NUCLEOTIDE SEQUENCE [LARGE SCALE GENOMIC DNA]</scope>
    <source>
        <strain evidence="1 2">DSM 23562</strain>
    </source>
</reference>
<keyword evidence="1" id="KW-0238">DNA-binding</keyword>
<proteinExistence type="predicted"/>
<evidence type="ECO:0000313" key="1">
    <source>
        <dbReference type="EMBL" id="MBB6050567.1"/>
    </source>
</evidence>
<dbReference type="GO" id="GO:0006355">
    <property type="term" value="P:regulation of DNA-templated transcription"/>
    <property type="evidence" value="ECO:0007669"/>
    <property type="project" value="InterPro"/>
</dbReference>
<keyword evidence="2" id="KW-1185">Reference proteome</keyword>
<dbReference type="Proteomes" id="UP000520814">
    <property type="component" value="Unassembled WGS sequence"/>
</dbReference>
<dbReference type="InterPro" id="IPR051677">
    <property type="entry name" value="AfsR-DnrI-RedD_regulator"/>
</dbReference>
<comment type="caution">
    <text evidence="1">The sequence shown here is derived from an EMBL/GenBank/DDBJ whole genome shotgun (WGS) entry which is preliminary data.</text>
</comment>
<sequence length="482" mass="53092">MSVHIELLGRPAIVFRDGSRVEHFPTRKAAALLGYLALCPGVPQPREVLAELFWPEVEPVSGRNSLNVALNALRTSLGEALTTDRTYVQLLPEHVTTDLALALETGRSFDPDQLLAGFYDDFVIAERERLKALGLGSAKSAPTLTETRRIVPGGAVPLEASYYIERATDGALRDALRRTDSIILLKGAHEVGKTSLLARGAQAARQSRARVALTDLATLPETDATAFFRALATSLADELGVDESPEALWSEARSPAMNLERFVRRAVLEPRGTSVVWALDEVDRLFELPFGPDLFRLFRSWHNRRSLEPDGPWSGLTLVIAYATEAQLFLTDLHQSPFNVGTRLTLSDFTLEDTAELNRRFGSPLVSSDQLLALREWIGGQPYLNHLAFHALSDGLPLAELLAQALNPEGLFGGHLRRLSASLQRSPGQSAAIQSLLEGKQTLSQEPFYRLRAAGLLAGDSSSEARFRCRLYRDWLLRNAEP</sequence>
<dbReference type="EMBL" id="JACHGW010000002">
    <property type="protein sequence ID" value="MBB6050567.1"/>
    <property type="molecule type" value="Genomic_DNA"/>
</dbReference>
<name>A0A7W9W7F2_ARMRO</name>
<dbReference type="RefSeq" id="WP_184195771.1">
    <property type="nucleotide sequence ID" value="NZ_JACHGW010000002.1"/>
</dbReference>
<dbReference type="GO" id="GO:0003677">
    <property type="term" value="F:DNA binding"/>
    <property type="evidence" value="ECO:0007669"/>
    <property type="project" value="UniProtKB-KW"/>
</dbReference>
<dbReference type="Gene3D" id="1.10.10.10">
    <property type="entry name" value="Winged helix-like DNA-binding domain superfamily/Winged helix DNA-binding domain"/>
    <property type="match status" value="1"/>
</dbReference>
<dbReference type="SUPFAM" id="SSF52540">
    <property type="entry name" value="P-loop containing nucleoside triphosphate hydrolases"/>
    <property type="match status" value="1"/>
</dbReference>
<gene>
    <name evidence="1" type="ORF">HNQ39_002358</name>
</gene>
<dbReference type="InterPro" id="IPR027417">
    <property type="entry name" value="P-loop_NTPase"/>
</dbReference>
<organism evidence="1 2">
    <name type="scientific">Armatimonas rosea</name>
    <dbReference type="NCBI Taxonomy" id="685828"/>
    <lineage>
        <taxon>Bacteria</taxon>
        <taxon>Bacillati</taxon>
        <taxon>Armatimonadota</taxon>
        <taxon>Armatimonadia</taxon>
        <taxon>Armatimonadales</taxon>
        <taxon>Armatimonadaceae</taxon>
        <taxon>Armatimonas</taxon>
    </lineage>
</organism>
<dbReference type="InterPro" id="IPR036388">
    <property type="entry name" value="WH-like_DNA-bd_sf"/>
</dbReference>
<protein>
    <submittedName>
        <fullName evidence="1">DNA-binding SARP family transcriptional activator</fullName>
    </submittedName>
</protein>
<evidence type="ECO:0000313" key="2">
    <source>
        <dbReference type="Proteomes" id="UP000520814"/>
    </source>
</evidence>
<dbReference type="InterPro" id="IPR016032">
    <property type="entry name" value="Sig_transdc_resp-reg_C-effctor"/>
</dbReference>